<comment type="catalytic activity">
    <reaction evidence="7">
        <text>3-dehydro-L-erythronate + ATP = 3-dehydro-4-O-phospho-L-erythronate + ADP + H(+)</text>
        <dbReference type="Rhea" id="RHEA:52552"/>
        <dbReference type="ChEBI" id="CHEBI:15378"/>
        <dbReference type="ChEBI" id="CHEBI:30616"/>
        <dbReference type="ChEBI" id="CHEBI:136592"/>
        <dbReference type="ChEBI" id="CHEBI:136670"/>
        <dbReference type="ChEBI" id="CHEBI:456216"/>
        <dbReference type="EC" id="2.7.1.217"/>
    </reaction>
</comment>
<evidence type="ECO:0000313" key="16">
    <source>
        <dbReference type="Proteomes" id="UP001500266"/>
    </source>
</evidence>
<proteinExistence type="inferred from homology"/>
<keyword evidence="4 15" id="KW-0418">Kinase</keyword>
<evidence type="ECO:0000313" key="15">
    <source>
        <dbReference type="EMBL" id="GAA4139895.1"/>
    </source>
</evidence>
<dbReference type="Pfam" id="PF17042">
    <property type="entry name" value="NBD_C"/>
    <property type="match status" value="1"/>
</dbReference>
<dbReference type="RefSeq" id="WP_345021068.1">
    <property type="nucleotide sequence ID" value="NZ_BAABDO010000031.1"/>
</dbReference>
<dbReference type="InterPro" id="IPR031475">
    <property type="entry name" value="NBD_C"/>
</dbReference>
<keyword evidence="5" id="KW-0067">ATP-binding</keyword>
<dbReference type="SUPFAM" id="SSF142764">
    <property type="entry name" value="YgbK-like"/>
    <property type="match status" value="1"/>
</dbReference>
<keyword evidence="6" id="KW-0119">Carbohydrate metabolism</keyword>
<comment type="catalytic activity">
    <reaction evidence="8">
        <text>3-dehydro-D-erythronate + ATP = 3-dehydro-4-O-phospho-D-erythronate + ADP + H(+)</text>
        <dbReference type="Rhea" id="RHEA:52556"/>
        <dbReference type="ChEBI" id="CHEBI:15378"/>
        <dbReference type="ChEBI" id="CHEBI:30616"/>
        <dbReference type="ChEBI" id="CHEBI:57958"/>
        <dbReference type="ChEBI" id="CHEBI:136593"/>
        <dbReference type="ChEBI" id="CHEBI:456216"/>
        <dbReference type="EC" id="2.7.1.217"/>
    </reaction>
</comment>
<reference evidence="16" key="1">
    <citation type="journal article" date="2019" name="Int. J. Syst. Evol. Microbiol.">
        <title>The Global Catalogue of Microorganisms (GCM) 10K type strain sequencing project: providing services to taxonomists for standard genome sequencing and annotation.</title>
        <authorList>
            <consortium name="The Broad Institute Genomics Platform"/>
            <consortium name="The Broad Institute Genome Sequencing Center for Infectious Disease"/>
            <person name="Wu L."/>
            <person name="Ma J."/>
        </authorList>
    </citation>
    <scope>NUCLEOTIDE SEQUENCE [LARGE SCALE GENOMIC DNA]</scope>
    <source>
        <strain evidence="16">JCM 17316</strain>
    </source>
</reference>
<comment type="caution">
    <text evidence="15">The sequence shown here is derived from an EMBL/GenBank/DDBJ whole genome shotgun (WGS) entry which is preliminary data.</text>
</comment>
<keyword evidence="16" id="KW-1185">Reference proteome</keyword>
<dbReference type="Pfam" id="PF07005">
    <property type="entry name" value="SBD_N"/>
    <property type="match status" value="1"/>
</dbReference>
<dbReference type="NCBIfam" id="NF043035">
    <property type="entry name" value="OxoTetrKin"/>
    <property type="match status" value="1"/>
</dbReference>
<evidence type="ECO:0000256" key="5">
    <source>
        <dbReference type="ARBA" id="ARBA00022840"/>
    </source>
</evidence>
<evidence type="ECO:0000256" key="3">
    <source>
        <dbReference type="ARBA" id="ARBA00022741"/>
    </source>
</evidence>
<dbReference type="Proteomes" id="UP001500266">
    <property type="component" value="Unassembled WGS sequence"/>
</dbReference>
<dbReference type="Gene3D" id="3.40.980.20">
    <property type="entry name" value="Four-carbon acid sugar kinase, nucleotide binding domain"/>
    <property type="match status" value="1"/>
</dbReference>
<dbReference type="InterPro" id="IPR050007">
    <property type="entry name" value="OtnK"/>
</dbReference>
<name>A0ABP7YQQ4_9ACTN</name>
<evidence type="ECO:0000256" key="1">
    <source>
        <dbReference type="ARBA" id="ARBA00005715"/>
    </source>
</evidence>
<dbReference type="GO" id="GO:0016301">
    <property type="term" value="F:kinase activity"/>
    <property type="evidence" value="ECO:0007669"/>
    <property type="project" value="UniProtKB-KW"/>
</dbReference>
<evidence type="ECO:0000256" key="9">
    <source>
        <dbReference type="ARBA" id="ARBA00037335"/>
    </source>
</evidence>
<comment type="similarity">
    <text evidence="1">Belongs to the four-carbon acid sugar kinase family.</text>
</comment>
<evidence type="ECO:0000256" key="11">
    <source>
        <dbReference type="ARBA" id="ARBA00039461"/>
    </source>
</evidence>
<dbReference type="EC" id="2.7.1.217" evidence="10"/>
<keyword evidence="3" id="KW-0547">Nucleotide-binding</keyword>
<sequence length="424" mass="43192">MSAASRRGPLLGCIADDYTGGTDVAAALRRAGARTALLFGPPGADAPLPECDAVVVALKTRTAPVAEAVSASLAVREWLAGHGVPRVYVKYCSTFDSTDEGNIGPIVDAVLDASGTAQTVVCPAAPEHGRTVYQGHLFVGDRLLSQTSMRHHPLTPMTDPDLVAVLSRQTPHPVGLLPLPVVRRGGAAVRDALEELGRRGVRHVVADATCGEELTALAEGTAHLPVVTGAAGLARAVGHLLTGPDAAGADAAGAGVTGPERARLPHGPAIVLSGSCSAATLEQVEHARKVFPSYRLDPAAPGDPAAGVRAWLDDHAGRGPVMVYSSAAPGERGDAGAAEAVEQALAAAARHAVDLGVRRIVVAGGETSGAVVRGLGIGSVVVTGEADRGVPWCLTTGEPRLALLLKSGNFGRGDLFVRALEETE</sequence>
<organism evidence="15 16">
    <name type="scientific">Actinomadura keratinilytica</name>
    <dbReference type="NCBI Taxonomy" id="547461"/>
    <lineage>
        <taxon>Bacteria</taxon>
        <taxon>Bacillati</taxon>
        <taxon>Actinomycetota</taxon>
        <taxon>Actinomycetes</taxon>
        <taxon>Streptosporangiales</taxon>
        <taxon>Thermomonosporaceae</taxon>
        <taxon>Actinomadura</taxon>
    </lineage>
</organism>
<comment type="function">
    <text evidence="9">Catalyzes the ATP-dependent phosphorylation of 3-oxo-tetronate to 3-oxo-tetronate 4-phosphate.</text>
</comment>
<dbReference type="InterPro" id="IPR042213">
    <property type="entry name" value="NBD_C_sf"/>
</dbReference>
<evidence type="ECO:0000256" key="12">
    <source>
        <dbReference type="ARBA" id="ARBA00041377"/>
    </source>
</evidence>
<accession>A0ABP7YQQ4</accession>
<evidence type="ECO:0000256" key="4">
    <source>
        <dbReference type="ARBA" id="ARBA00022777"/>
    </source>
</evidence>
<dbReference type="InterPro" id="IPR037051">
    <property type="entry name" value="4-carb_acid_sugar_kinase_N_sf"/>
</dbReference>
<evidence type="ECO:0000259" key="13">
    <source>
        <dbReference type="Pfam" id="PF07005"/>
    </source>
</evidence>
<feature type="domain" description="Four-carbon acid sugar kinase N-terminal" evidence="13">
    <location>
        <begin position="11"/>
        <end position="236"/>
    </location>
</feature>
<dbReference type="EMBL" id="BAABDO010000031">
    <property type="protein sequence ID" value="GAA4139895.1"/>
    <property type="molecule type" value="Genomic_DNA"/>
</dbReference>
<evidence type="ECO:0000256" key="10">
    <source>
        <dbReference type="ARBA" id="ARBA00039095"/>
    </source>
</evidence>
<dbReference type="InterPro" id="IPR010737">
    <property type="entry name" value="4-carb_acid_sugar_kinase_N"/>
</dbReference>
<evidence type="ECO:0000256" key="7">
    <source>
        <dbReference type="ARBA" id="ARBA00035898"/>
    </source>
</evidence>
<evidence type="ECO:0000256" key="8">
    <source>
        <dbReference type="ARBA" id="ARBA00036346"/>
    </source>
</evidence>
<dbReference type="Gene3D" id="3.40.50.10840">
    <property type="entry name" value="Putative sugar-binding, N-terminal domain"/>
    <property type="match status" value="1"/>
</dbReference>
<evidence type="ECO:0000259" key="14">
    <source>
        <dbReference type="Pfam" id="PF17042"/>
    </source>
</evidence>
<protein>
    <recommendedName>
        <fullName evidence="11">3-oxo-tetronate kinase</fullName>
        <ecNumber evidence="10">2.7.1.217</ecNumber>
    </recommendedName>
    <alternativeName>
        <fullName evidence="12">3-dehydrotetronate 4-kinase</fullName>
    </alternativeName>
</protein>
<evidence type="ECO:0000256" key="2">
    <source>
        <dbReference type="ARBA" id="ARBA00022679"/>
    </source>
</evidence>
<feature type="domain" description="Four-carbon acid sugar kinase nucleotide binding" evidence="14">
    <location>
        <begin position="271"/>
        <end position="416"/>
    </location>
</feature>
<keyword evidence="2" id="KW-0808">Transferase</keyword>
<gene>
    <name evidence="15" type="ORF">GCM10022416_26600</name>
</gene>
<evidence type="ECO:0000256" key="6">
    <source>
        <dbReference type="ARBA" id="ARBA00023277"/>
    </source>
</evidence>